<dbReference type="InterPro" id="IPR035437">
    <property type="entry name" value="SNase_OB-fold_sf"/>
</dbReference>
<dbReference type="Pfam" id="PF00565">
    <property type="entry name" value="SNase"/>
    <property type="match status" value="1"/>
</dbReference>
<reference evidence="5" key="1">
    <citation type="submission" date="2022-11" db="EMBL/GenBank/DDBJ databases">
        <title>Dyadobacter pollutisoli sp. nov., isolated from plastic dumped soil.</title>
        <authorList>
            <person name="Kim J.M."/>
            <person name="Kim K.R."/>
            <person name="Lee J.K."/>
            <person name="Hao L."/>
            <person name="Jeon C.O."/>
        </authorList>
    </citation>
    <scope>NUCLEOTIDE SEQUENCE</scope>
    <source>
        <strain evidence="5">U1</strain>
    </source>
</reference>
<dbReference type="AlphaFoldDB" id="A0A9E8SN39"/>
<dbReference type="KEGG" id="dpf:ON006_21895"/>
<dbReference type="SMART" id="SM00318">
    <property type="entry name" value="SNc"/>
    <property type="match status" value="1"/>
</dbReference>
<keyword evidence="6" id="KW-1185">Reference proteome</keyword>
<organism evidence="5 6">
    <name type="scientific">Dyadobacter pollutisoli</name>
    <dbReference type="NCBI Taxonomy" id="2910158"/>
    <lineage>
        <taxon>Bacteria</taxon>
        <taxon>Pseudomonadati</taxon>
        <taxon>Bacteroidota</taxon>
        <taxon>Cytophagia</taxon>
        <taxon>Cytophagales</taxon>
        <taxon>Spirosomataceae</taxon>
        <taxon>Dyadobacter</taxon>
    </lineage>
</organism>
<evidence type="ECO:0000256" key="1">
    <source>
        <dbReference type="ARBA" id="ARBA00022722"/>
    </source>
</evidence>
<evidence type="ECO:0000313" key="6">
    <source>
        <dbReference type="Proteomes" id="UP001164653"/>
    </source>
</evidence>
<accession>A0A9E8SN39</accession>
<feature type="domain" description="TNase-like" evidence="4">
    <location>
        <begin position="49"/>
        <end position="181"/>
    </location>
</feature>
<dbReference type="Proteomes" id="UP001164653">
    <property type="component" value="Chromosome"/>
</dbReference>
<dbReference type="InterPro" id="IPR016071">
    <property type="entry name" value="Staphylococal_nuclease_OB-fold"/>
</dbReference>
<dbReference type="RefSeq" id="WP_244824919.1">
    <property type="nucleotide sequence ID" value="NZ_CP112998.1"/>
</dbReference>
<evidence type="ECO:0000256" key="2">
    <source>
        <dbReference type="ARBA" id="ARBA00022759"/>
    </source>
</evidence>
<dbReference type="GO" id="GO:0016787">
    <property type="term" value="F:hydrolase activity"/>
    <property type="evidence" value="ECO:0007669"/>
    <property type="project" value="UniProtKB-KW"/>
</dbReference>
<gene>
    <name evidence="5" type="ORF">ON006_21895</name>
</gene>
<dbReference type="PANTHER" id="PTHR12302">
    <property type="entry name" value="EBNA2 BINDING PROTEIN P100"/>
    <property type="match status" value="1"/>
</dbReference>
<proteinExistence type="predicted"/>
<keyword evidence="2" id="KW-0255">Endonuclease</keyword>
<evidence type="ECO:0000256" key="3">
    <source>
        <dbReference type="ARBA" id="ARBA00022801"/>
    </source>
</evidence>
<dbReference type="PANTHER" id="PTHR12302:SF3">
    <property type="entry name" value="SERINE_THREONINE-PROTEIN KINASE 31"/>
    <property type="match status" value="1"/>
</dbReference>
<dbReference type="PROSITE" id="PS50830">
    <property type="entry name" value="TNASE_3"/>
    <property type="match status" value="1"/>
</dbReference>
<dbReference type="EMBL" id="CP112998">
    <property type="protein sequence ID" value="WAC10397.1"/>
    <property type="molecule type" value="Genomic_DNA"/>
</dbReference>
<keyword evidence="1" id="KW-0540">Nuclease</keyword>
<dbReference type="Gene3D" id="2.40.50.90">
    <property type="match status" value="1"/>
</dbReference>
<protein>
    <submittedName>
        <fullName evidence="5">Thermonuclease family protein</fullName>
    </submittedName>
</protein>
<evidence type="ECO:0000313" key="5">
    <source>
        <dbReference type="EMBL" id="WAC10397.1"/>
    </source>
</evidence>
<name>A0A9E8SN39_9BACT</name>
<evidence type="ECO:0000259" key="4">
    <source>
        <dbReference type="PROSITE" id="PS50830"/>
    </source>
</evidence>
<keyword evidence="3" id="KW-0378">Hydrolase</keyword>
<sequence length="189" mass="21566">MFSFRFLTSSLPVHYLFVAMLALGVVSSAQSQPLIKPDRHIQKSSDLPNPLKAEVIGIQDGDTIELKFLYTGKKAGHRMGKPVRIRFLHVNCPERGKPYYKVAKQFTSDKCFRKMVSIRHTGEFDKYGRLLGEVILPDGRVLNKELVKKGLAVHFKKYSSSTEYSNLEIQARKQKLGIWSQQGFFFGKL</sequence>
<dbReference type="SUPFAM" id="SSF50199">
    <property type="entry name" value="Staphylococcal nuclease"/>
    <property type="match status" value="1"/>
</dbReference>
<dbReference type="GO" id="GO:0004519">
    <property type="term" value="F:endonuclease activity"/>
    <property type="evidence" value="ECO:0007669"/>
    <property type="project" value="UniProtKB-KW"/>
</dbReference>